<sequence>MTRNLIAILRGITPQEAQPVCETLIAAGITRIEVPLNSPEPFDSIAAMQAEHGQQAMIGAGTVLTVADVERLAGIGAQMVVSPDCNVAVIAATKDAGMASFPGCATPTECFAALAAGADGIKIFPSFVVGTRGLEAMRAVLPADAQVFAVGGVGADNFGDWLAAGADGFGIGSALYSPGMTVNDIRRRAADIVAAYDLARKAG</sequence>
<keyword evidence="5" id="KW-0119">Carbohydrate metabolism</keyword>
<dbReference type="PANTHER" id="PTHR30246">
    <property type="entry name" value="2-KETO-3-DEOXY-6-PHOSPHOGLUCONATE ALDOLASE"/>
    <property type="match status" value="1"/>
</dbReference>
<comment type="pathway">
    <text evidence="1">Carbohydrate acid metabolism.</text>
</comment>
<evidence type="ECO:0000256" key="1">
    <source>
        <dbReference type="ARBA" id="ARBA00004761"/>
    </source>
</evidence>
<name>A0ABT1Z3A3_9RHOB</name>
<keyword evidence="4" id="KW-0456">Lyase</keyword>
<dbReference type="NCBIfam" id="NF006600">
    <property type="entry name" value="PRK09140.1"/>
    <property type="match status" value="1"/>
</dbReference>
<gene>
    <name evidence="6" type="ORF">NTA49_13790</name>
</gene>
<evidence type="ECO:0000313" key="6">
    <source>
        <dbReference type="EMBL" id="MCR8827610.1"/>
    </source>
</evidence>
<comment type="subunit">
    <text evidence="3">Homotrimer.</text>
</comment>
<dbReference type="SUPFAM" id="SSF51569">
    <property type="entry name" value="Aldolase"/>
    <property type="match status" value="1"/>
</dbReference>
<proteinExistence type="inferred from homology"/>
<dbReference type="RefSeq" id="WP_258295379.1">
    <property type="nucleotide sequence ID" value="NZ_JANKJG010000010.1"/>
</dbReference>
<evidence type="ECO:0000256" key="2">
    <source>
        <dbReference type="ARBA" id="ARBA00006906"/>
    </source>
</evidence>
<dbReference type="PANTHER" id="PTHR30246:SF1">
    <property type="entry name" value="2-DEHYDRO-3-DEOXY-6-PHOSPHOGALACTONATE ALDOLASE-RELATED"/>
    <property type="match status" value="1"/>
</dbReference>
<evidence type="ECO:0000256" key="5">
    <source>
        <dbReference type="ARBA" id="ARBA00023277"/>
    </source>
</evidence>
<dbReference type="InterPro" id="IPR000887">
    <property type="entry name" value="Aldlse_KDPG_KHG"/>
</dbReference>
<dbReference type="InterPro" id="IPR013785">
    <property type="entry name" value="Aldolase_TIM"/>
</dbReference>
<protein>
    <submittedName>
        <fullName evidence="6">2-dehydro-3-deoxy-6-phosphogalactonate aldolase</fullName>
    </submittedName>
</protein>
<comment type="caution">
    <text evidence="6">The sequence shown here is derived from an EMBL/GenBank/DDBJ whole genome shotgun (WGS) entry which is preliminary data.</text>
</comment>
<organism evidence="6 7">
    <name type="scientific">Pseudosulfitobacter koreensis</name>
    <dbReference type="NCBI Taxonomy" id="2968472"/>
    <lineage>
        <taxon>Bacteria</taxon>
        <taxon>Pseudomonadati</taxon>
        <taxon>Pseudomonadota</taxon>
        <taxon>Alphaproteobacteria</taxon>
        <taxon>Rhodobacterales</taxon>
        <taxon>Roseobacteraceae</taxon>
        <taxon>Pseudosulfitobacter</taxon>
    </lineage>
</organism>
<dbReference type="Gene3D" id="3.20.20.70">
    <property type="entry name" value="Aldolase class I"/>
    <property type="match status" value="1"/>
</dbReference>
<dbReference type="EMBL" id="JANKJG010000010">
    <property type="protein sequence ID" value="MCR8827610.1"/>
    <property type="molecule type" value="Genomic_DNA"/>
</dbReference>
<keyword evidence="7" id="KW-1185">Reference proteome</keyword>
<reference evidence="6" key="1">
    <citation type="submission" date="2022-07" db="EMBL/GenBank/DDBJ databases">
        <title>Pseudosulfitobacter sp. strain AP-MA-4, whole genome sequence.</title>
        <authorList>
            <person name="Jiang Y."/>
        </authorList>
    </citation>
    <scope>NUCLEOTIDE SEQUENCE</scope>
    <source>
        <strain evidence="6">AP-MA-4</strain>
    </source>
</reference>
<dbReference type="CDD" id="cd00452">
    <property type="entry name" value="KDPG_aldolase"/>
    <property type="match status" value="1"/>
</dbReference>
<comment type="similarity">
    <text evidence="2">Belongs to the KHG/KDPG aldolase family.</text>
</comment>
<evidence type="ECO:0000313" key="7">
    <source>
        <dbReference type="Proteomes" id="UP001165396"/>
    </source>
</evidence>
<dbReference type="Pfam" id="PF01081">
    <property type="entry name" value="Aldolase"/>
    <property type="match status" value="1"/>
</dbReference>
<accession>A0ABT1Z3A3</accession>
<evidence type="ECO:0000256" key="4">
    <source>
        <dbReference type="ARBA" id="ARBA00023239"/>
    </source>
</evidence>
<evidence type="ECO:0000256" key="3">
    <source>
        <dbReference type="ARBA" id="ARBA00011233"/>
    </source>
</evidence>
<dbReference type="Proteomes" id="UP001165396">
    <property type="component" value="Unassembled WGS sequence"/>
</dbReference>